<evidence type="ECO:0000256" key="3">
    <source>
        <dbReference type="ARBA" id="ARBA00022989"/>
    </source>
</evidence>
<evidence type="ECO:0000256" key="5">
    <source>
        <dbReference type="SAM" id="Phobius"/>
    </source>
</evidence>
<dbReference type="EMBL" id="UINC01085417">
    <property type="protein sequence ID" value="SVC32941.1"/>
    <property type="molecule type" value="Genomic_DNA"/>
</dbReference>
<keyword evidence="2 5" id="KW-0812">Transmembrane</keyword>
<evidence type="ECO:0000256" key="2">
    <source>
        <dbReference type="ARBA" id="ARBA00022692"/>
    </source>
</evidence>
<dbReference type="AlphaFoldDB" id="A0A382LDK1"/>
<evidence type="ECO:0000259" key="6">
    <source>
        <dbReference type="Pfam" id="PF04116"/>
    </source>
</evidence>
<dbReference type="GO" id="GO:0016020">
    <property type="term" value="C:membrane"/>
    <property type="evidence" value="ECO:0007669"/>
    <property type="project" value="UniProtKB-SubCell"/>
</dbReference>
<comment type="subcellular location">
    <subcellularLocation>
        <location evidence="1">Membrane</location>
    </subcellularLocation>
</comment>
<dbReference type="InterPro" id="IPR050307">
    <property type="entry name" value="Sterol_Desaturase_Related"/>
</dbReference>
<feature type="transmembrane region" description="Helical" evidence="5">
    <location>
        <begin position="40"/>
        <end position="59"/>
    </location>
</feature>
<reference evidence="7" key="1">
    <citation type="submission" date="2018-05" db="EMBL/GenBank/DDBJ databases">
        <authorList>
            <person name="Lanie J.A."/>
            <person name="Ng W.-L."/>
            <person name="Kazmierczak K.M."/>
            <person name="Andrzejewski T.M."/>
            <person name="Davidsen T.M."/>
            <person name="Wayne K.J."/>
            <person name="Tettelin H."/>
            <person name="Glass J.I."/>
            <person name="Rusch D."/>
            <person name="Podicherti R."/>
            <person name="Tsui H.-C.T."/>
            <person name="Winkler M.E."/>
        </authorList>
    </citation>
    <scope>NUCLEOTIDE SEQUENCE</scope>
</reference>
<name>A0A382LDK1_9ZZZZ</name>
<feature type="domain" description="Fatty acid hydroxylase" evidence="6">
    <location>
        <begin position="173"/>
        <end position="299"/>
    </location>
</feature>
<evidence type="ECO:0000256" key="4">
    <source>
        <dbReference type="ARBA" id="ARBA00023136"/>
    </source>
</evidence>
<feature type="transmembrane region" description="Helical" evidence="5">
    <location>
        <begin position="163"/>
        <end position="183"/>
    </location>
</feature>
<organism evidence="7">
    <name type="scientific">marine metagenome</name>
    <dbReference type="NCBI Taxonomy" id="408172"/>
    <lineage>
        <taxon>unclassified sequences</taxon>
        <taxon>metagenomes</taxon>
        <taxon>ecological metagenomes</taxon>
    </lineage>
</organism>
<dbReference type="GO" id="GO:0008610">
    <property type="term" value="P:lipid biosynthetic process"/>
    <property type="evidence" value="ECO:0007669"/>
    <property type="project" value="InterPro"/>
</dbReference>
<evidence type="ECO:0000256" key="1">
    <source>
        <dbReference type="ARBA" id="ARBA00004370"/>
    </source>
</evidence>
<keyword evidence="3 5" id="KW-1133">Transmembrane helix</keyword>
<feature type="non-terminal residue" evidence="7">
    <location>
        <position position="320"/>
    </location>
</feature>
<sequence>MKVEYRDDKVGYDPGVFDVPPLFRSPPQPLEMVKWFVSKFMWYQSALWILISFICYSYFTPELSNFKIFKIDSFLLIWLRNISIMFLIVGFQHWYLYTRKSQGADFKYDNRWIAKKRRSFTFEDQTKDNMFWSLASGCGIAALYEVFMFYLHANDSIARVDSFIPTALTTVSLFWLSSIHFYANHRLLHVKPLYEIVHSVHHRNVNPGPWSGISMHPFEHLIYFSLPLVFVFIPASPFLVTFSLIYLILAPSPSHSGFHRYRFANKEIPAADYFHYLHHKYFDCNYGTILFPLDKWFGTFHDGSVKAHKEIIQKRMSNRK</sequence>
<proteinExistence type="predicted"/>
<gene>
    <name evidence="7" type="ORF">METZ01_LOCUS285795</name>
</gene>
<accession>A0A382LDK1</accession>
<feature type="transmembrane region" description="Helical" evidence="5">
    <location>
        <begin position="221"/>
        <end position="249"/>
    </location>
</feature>
<dbReference type="GO" id="GO:0005506">
    <property type="term" value="F:iron ion binding"/>
    <property type="evidence" value="ECO:0007669"/>
    <property type="project" value="InterPro"/>
</dbReference>
<protein>
    <recommendedName>
        <fullName evidence="6">Fatty acid hydroxylase domain-containing protein</fullName>
    </recommendedName>
</protein>
<feature type="transmembrane region" description="Helical" evidence="5">
    <location>
        <begin position="130"/>
        <end position="151"/>
    </location>
</feature>
<dbReference type="InterPro" id="IPR006694">
    <property type="entry name" value="Fatty_acid_hydroxylase"/>
</dbReference>
<dbReference type="Pfam" id="PF04116">
    <property type="entry name" value="FA_hydroxylase"/>
    <property type="match status" value="1"/>
</dbReference>
<feature type="transmembrane region" description="Helical" evidence="5">
    <location>
        <begin position="71"/>
        <end position="95"/>
    </location>
</feature>
<evidence type="ECO:0000313" key="7">
    <source>
        <dbReference type="EMBL" id="SVC32941.1"/>
    </source>
</evidence>
<keyword evidence="4 5" id="KW-0472">Membrane</keyword>
<dbReference type="PANTHER" id="PTHR11863">
    <property type="entry name" value="STEROL DESATURASE"/>
    <property type="match status" value="1"/>
</dbReference>
<dbReference type="GO" id="GO:0016491">
    <property type="term" value="F:oxidoreductase activity"/>
    <property type="evidence" value="ECO:0007669"/>
    <property type="project" value="InterPro"/>
</dbReference>